<comment type="caution">
    <text evidence="3">The sequence shown here is derived from an EMBL/GenBank/DDBJ whole genome shotgun (WGS) entry which is preliminary data.</text>
</comment>
<organism evidence="3 4">
    <name type="scientific">Phenylobacterium hankyongense</name>
    <dbReference type="NCBI Taxonomy" id="1813876"/>
    <lineage>
        <taxon>Bacteria</taxon>
        <taxon>Pseudomonadati</taxon>
        <taxon>Pseudomonadota</taxon>
        <taxon>Alphaproteobacteria</taxon>
        <taxon>Caulobacterales</taxon>
        <taxon>Caulobacteraceae</taxon>
        <taxon>Phenylobacterium</taxon>
    </lineage>
</organism>
<feature type="transmembrane region" description="Helical" evidence="2">
    <location>
        <begin position="63"/>
        <end position="81"/>
    </location>
</feature>
<dbReference type="Proteomes" id="UP000249842">
    <property type="component" value="Unassembled WGS sequence"/>
</dbReference>
<proteinExistence type="predicted"/>
<evidence type="ECO:0000256" key="2">
    <source>
        <dbReference type="SAM" id="Phobius"/>
    </source>
</evidence>
<feature type="region of interest" description="Disordered" evidence="1">
    <location>
        <begin position="1"/>
        <end position="21"/>
    </location>
</feature>
<evidence type="ECO:0000313" key="3">
    <source>
        <dbReference type="EMBL" id="RAK60774.1"/>
    </source>
</evidence>
<dbReference type="EMBL" id="QFYP01000001">
    <property type="protein sequence ID" value="RAK60774.1"/>
    <property type="molecule type" value="Genomic_DNA"/>
</dbReference>
<accession>A0A328B4I8</accession>
<gene>
    <name evidence="3" type="ORF">DJ021_13640</name>
</gene>
<dbReference type="AlphaFoldDB" id="A0A328B4I8"/>
<keyword evidence="2" id="KW-0472">Membrane</keyword>
<sequence length="85" mass="9318">MNSPDSLRPAAVSPPWEPVRDAPALHAADEASIAADSPARRLQENLERSWGEAQPRWSARRTLGFVIATNTLLWAGLIYGLRALI</sequence>
<reference evidence="4" key="1">
    <citation type="submission" date="2018-05" db="EMBL/GenBank/DDBJ databases">
        <authorList>
            <person name="Li X."/>
        </authorList>
    </citation>
    <scope>NUCLEOTIDE SEQUENCE [LARGE SCALE GENOMIC DNA]</scope>
    <source>
        <strain evidence="4">HKS-05</strain>
    </source>
</reference>
<name>A0A328B4I8_9CAUL</name>
<protein>
    <submittedName>
        <fullName evidence="3">Uncharacterized protein</fullName>
    </submittedName>
</protein>
<keyword evidence="2" id="KW-1133">Transmembrane helix</keyword>
<keyword evidence="2" id="KW-0812">Transmembrane</keyword>
<evidence type="ECO:0000256" key="1">
    <source>
        <dbReference type="SAM" id="MobiDB-lite"/>
    </source>
</evidence>
<keyword evidence="4" id="KW-1185">Reference proteome</keyword>
<evidence type="ECO:0000313" key="4">
    <source>
        <dbReference type="Proteomes" id="UP000249842"/>
    </source>
</evidence>